<dbReference type="InterPro" id="IPR006904">
    <property type="entry name" value="DUF716"/>
</dbReference>
<accession>A0AAN9E3K2</accession>
<reference evidence="7 8" key="1">
    <citation type="submission" date="2024-01" db="EMBL/GenBank/DDBJ databases">
        <title>The genomes of 5 underutilized Papilionoideae crops provide insights into root nodulation and disease resistanc.</title>
        <authorList>
            <person name="Yuan L."/>
        </authorList>
    </citation>
    <scope>NUCLEOTIDE SEQUENCE [LARGE SCALE GENOMIC DNA]</scope>
    <source>
        <strain evidence="7">ZHUSHIDOU_FW_LH</strain>
        <tissue evidence="7">Leaf</tissue>
    </source>
</reference>
<dbReference type="EMBL" id="JAYWIO010000008">
    <property type="protein sequence ID" value="KAK7243040.1"/>
    <property type="molecule type" value="Genomic_DNA"/>
</dbReference>
<evidence type="ECO:0000256" key="4">
    <source>
        <dbReference type="ARBA" id="ARBA00022989"/>
    </source>
</evidence>
<proteinExistence type="inferred from homology"/>
<comment type="caution">
    <text evidence="7">The sequence shown here is derived from an EMBL/GenBank/DDBJ whole genome shotgun (WGS) entry which is preliminary data.</text>
</comment>
<evidence type="ECO:0000313" key="8">
    <source>
        <dbReference type="Proteomes" id="UP001372338"/>
    </source>
</evidence>
<feature type="transmembrane region" description="Helical" evidence="6">
    <location>
        <begin position="240"/>
        <end position="262"/>
    </location>
</feature>
<keyword evidence="3 6" id="KW-0812">Transmembrane</keyword>
<name>A0AAN9E3K2_CROPI</name>
<evidence type="ECO:0000256" key="5">
    <source>
        <dbReference type="ARBA" id="ARBA00023136"/>
    </source>
</evidence>
<evidence type="ECO:0000256" key="1">
    <source>
        <dbReference type="ARBA" id="ARBA00004141"/>
    </source>
</evidence>
<keyword evidence="4 6" id="KW-1133">Transmembrane helix</keyword>
<comment type="similarity">
    <text evidence="2">Belongs to the TMEM45 family.</text>
</comment>
<dbReference type="PANTHER" id="PTHR47830:SF2">
    <property type="entry name" value="PROTEIN, PUTATIVE-RELATED"/>
    <property type="match status" value="1"/>
</dbReference>
<protein>
    <submittedName>
        <fullName evidence="7">Uncharacterized protein</fullName>
    </submittedName>
</protein>
<keyword evidence="5 6" id="KW-0472">Membrane</keyword>
<feature type="transmembrane region" description="Helical" evidence="6">
    <location>
        <begin position="53"/>
        <end position="72"/>
    </location>
</feature>
<dbReference type="Proteomes" id="UP001372338">
    <property type="component" value="Unassembled WGS sequence"/>
</dbReference>
<comment type="subcellular location">
    <subcellularLocation>
        <location evidence="1">Membrane</location>
        <topology evidence="1">Multi-pass membrane protein</topology>
    </subcellularLocation>
</comment>
<evidence type="ECO:0000256" key="3">
    <source>
        <dbReference type="ARBA" id="ARBA00022692"/>
    </source>
</evidence>
<keyword evidence="8" id="KW-1185">Reference proteome</keyword>
<sequence>MASVATHFTSFLFLFPVGLRRLLSSSSLYLHNPSHFRSKLWYLSDPTWKNIDLYSLLISLPIASFSEFFLFLSFSGHVTYRFSFFHQSFTLLAFWLLILLITLNEHSATSAPPFLNESLVFVFAGVVFVIEYCVMNEGVSVSGVSGIVYGLLGGLSIVCAASCFYLAYKPSAFFAEFFLSCGLVFKGTWLMQAGFSLYTDALGFRGCQKISSVLDPLVASVDVKCDLDEDRLRGVALMNFLFLVHAIVVMVFAFGLFFALASGRSSRGGDARGPLLAVAELESTSTRMRPLPEFEME</sequence>
<dbReference type="AlphaFoldDB" id="A0AAN9E3K2"/>
<dbReference type="PANTHER" id="PTHR47830">
    <property type="entry name" value="OS11G0534100 PROTEIN"/>
    <property type="match status" value="1"/>
</dbReference>
<feature type="transmembrane region" description="Helical" evidence="6">
    <location>
        <begin position="84"/>
        <end position="103"/>
    </location>
</feature>
<evidence type="ECO:0000313" key="7">
    <source>
        <dbReference type="EMBL" id="KAK7243040.1"/>
    </source>
</evidence>
<evidence type="ECO:0000256" key="6">
    <source>
        <dbReference type="SAM" id="Phobius"/>
    </source>
</evidence>
<dbReference type="Pfam" id="PF04819">
    <property type="entry name" value="DUF716"/>
    <property type="match status" value="1"/>
</dbReference>
<evidence type="ECO:0000256" key="2">
    <source>
        <dbReference type="ARBA" id="ARBA00006948"/>
    </source>
</evidence>
<feature type="transmembrane region" description="Helical" evidence="6">
    <location>
        <begin position="146"/>
        <end position="168"/>
    </location>
</feature>
<gene>
    <name evidence="7" type="ORF">RIF29_37824</name>
</gene>
<dbReference type="GO" id="GO:0016020">
    <property type="term" value="C:membrane"/>
    <property type="evidence" value="ECO:0007669"/>
    <property type="project" value="UniProtKB-SubCell"/>
</dbReference>
<feature type="transmembrane region" description="Helical" evidence="6">
    <location>
        <begin position="115"/>
        <end position="134"/>
    </location>
</feature>
<organism evidence="7 8">
    <name type="scientific">Crotalaria pallida</name>
    <name type="common">Smooth rattlebox</name>
    <name type="synonym">Crotalaria striata</name>
    <dbReference type="NCBI Taxonomy" id="3830"/>
    <lineage>
        <taxon>Eukaryota</taxon>
        <taxon>Viridiplantae</taxon>
        <taxon>Streptophyta</taxon>
        <taxon>Embryophyta</taxon>
        <taxon>Tracheophyta</taxon>
        <taxon>Spermatophyta</taxon>
        <taxon>Magnoliopsida</taxon>
        <taxon>eudicotyledons</taxon>
        <taxon>Gunneridae</taxon>
        <taxon>Pentapetalae</taxon>
        <taxon>rosids</taxon>
        <taxon>fabids</taxon>
        <taxon>Fabales</taxon>
        <taxon>Fabaceae</taxon>
        <taxon>Papilionoideae</taxon>
        <taxon>50 kb inversion clade</taxon>
        <taxon>genistoids sensu lato</taxon>
        <taxon>core genistoids</taxon>
        <taxon>Crotalarieae</taxon>
        <taxon>Crotalaria</taxon>
    </lineage>
</organism>